<sequence length="66" mass="7658">MGKLQLKSSKNNWDWLGEGMYALKFKMNRKGLIPFQRESPLRSLRFTENMERTGDLPKQKKAPCGA</sequence>
<dbReference type="EMBL" id="QTJU01000002">
    <property type="protein sequence ID" value="RFM28454.1"/>
    <property type="molecule type" value="Genomic_DNA"/>
</dbReference>
<evidence type="ECO:0000313" key="3">
    <source>
        <dbReference type="Proteomes" id="UP000261284"/>
    </source>
</evidence>
<keyword evidence="3" id="KW-1185">Reference proteome</keyword>
<organism evidence="2 3">
    <name type="scientific">Deminuibacter soli</name>
    <dbReference type="NCBI Taxonomy" id="2291815"/>
    <lineage>
        <taxon>Bacteria</taxon>
        <taxon>Pseudomonadati</taxon>
        <taxon>Bacteroidota</taxon>
        <taxon>Chitinophagia</taxon>
        <taxon>Chitinophagales</taxon>
        <taxon>Chitinophagaceae</taxon>
        <taxon>Deminuibacter</taxon>
    </lineage>
</organism>
<evidence type="ECO:0000313" key="2">
    <source>
        <dbReference type="EMBL" id="RFM28454.1"/>
    </source>
</evidence>
<evidence type="ECO:0000256" key="1">
    <source>
        <dbReference type="SAM" id="MobiDB-lite"/>
    </source>
</evidence>
<feature type="compositionally biased region" description="Basic and acidic residues" evidence="1">
    <location>
        <begin position="48"/>
        <end position="58"/>
    </location>
</feature>
<name>A0A3E1NKT4_9BACT</name>
<reference evidence="2 3" key="1">
    <citation type="submission" date="2018-08" db="EMBL/GenBank/DDBJ databases">
        <title>Chitinophagaceae sp. K23C18032701, a novel bacterium isolated from forest soil.</title>
        <authorList>
            <person name="Wang C."/>
        </authorList>
    </citation>
    <scope>NUCLEOTIDE SEQUENCE [LARGE SCALE GENOMIC DNA]</scope>
    <source>
        <strain evidence="2 3">K23C18032701</strain>
    </source>
</reference>
<dbReference type="Proteomes" id="UP000261284">
    <property type="component" value="Unassembled WGS sequence"/>
</dbReference>
<gene>
    <name evidence="2" type="ORF">DXN05_06500</name>
</gene>
<proteinExistence type="predicted"/>
<dbReference type="AlphaFoldDB" id="A0A3E1NKT4"/>
<protein>
    <submittedName>
        <fullName evidence="2">Uncharacterized protein</fullName>
    </submittedName>
</protein>
<accession>A0A3E1NKT4</accession>
<comment type="caution">
    <text evidence="2">The sequence shown here is derived from an EMBL/GenBank/DDBJ whole genome shotgun (WGS) entry which is preliminary data.</text>
</comment>
<feature type="region of interest" description="Disordered" evidence="1">
    <location>
        <begin position="47"/>
        <end position="66"/>
    </location>
</feature>